<feature type="compositionally biased region" description="Low complexity" evidence="9">
    <location>
        <begin position="874"/>
        <end position="922"/>
    </location>
</feature>
<dbReference type="InParanoid" id="E1ZB35"/>
<feature type="region of interest" description="Disordered" evidence="9">
    <location>
        <begin position="464"/>
        <end position="524"/>
    </location>
</feature>
<dbReference type="CDD" id="cd14008">
    <property type="entry name" value="STKc_LKB1_CaMKK"/>
    <property type="match status" value="1"/>
</dbReference>
<dbReference type="GO" id="GO:0004674">
    <property type="term" value="F:protein serine/threonine kinase activity"/>
    <property type="evidence" value="ECO:0007669"/>
    <property type="project" value="UniProtKB-KW"/>
</dbReference>
<dbReference type="InterPro" id="IPR030616">
    <property type="entry name" value="Aur-like"/>
</dbReference>
<accession>E1ZB35</accession>
<protein>
    <recommendedName>
        <fullName evidence="10">Protein kinase domain-containing protein</fullName>
    </recommendedName>
</protein>
<dbReference type="SUPFAM" id="SSF51206">
    <property type="entry name" value="cAMP-binding domain-like"/>
    <property type="match status" value="1"/>
</dbReference>
<evidence type="ECO:0000256" key="6">
    <source>
        <dbReference type="PIRSR" id="PIRSR630616-1"/>
    </source>
</evidence>
<dbReference type="AlphaFoldDB" id="E1ZB35"/>
<name>E1ZB35_CHLVA</name>
<feature type="binding site" evidence="7">
    <location>
        <position position="323"/>
    </location>
    <ligand>
        <name>ATP</name>
        <dbReference type="ChEBI" id="CHEBI:30616"/>
    </ligand>
</feature>
<feature type="compositionally biased region" description="Low complexity" evidence="9">
    <location>
        <begin position="598"/>
        <end position="617"/>
    </location>
</feature>
<evidence type="ECO:0000313" key="12">
    <source>
        <dbReference type="Proteomes" id="UP000008141"/>
    </source>
</evidence>
<dbReference type="SMART" id="SM00220">
    <property type="entry name" value="S_TKc"/>
    <property type="match status" value="1"/>
</dbReference>
<dbReference type="PANTHER" id="PTHR24350">
    <property type="entry name" value="SERINE/THREONINE-PROTEIN KINASE IAL-RELATED"/>
    <property type="match status" value="1"/>
</dbReference>
<gene>
    <name evidence="11" type="ORF">CHLNCDRAFT_143521</name>
</gene>
<keyword evidence="12" id="KW-1185">Reference proteome</keyword>
<dbReference type="KEGG" id="cvr:CHLNCDRAFT_143521"/>
<keyword evidence="2" id="KW-0808">Transferase</keyword>
<feature type="active site" description="Proton acceptor" evidence="6">
    <location>
        <position position="305"/>
    </location>
</feature>
<dbReference type="EMBL" id="GL433840">
    <property type="protein sequence ID" value="EFN56955.1"/>
    <property type="molecule type" value="Genomic_DNA"/>
</dbReference>
<feature type="region of interest" description="Disordered" evidence="9">
    <location>
        <begin position="1"/>
        <end position="84"/>
    </location>
</feature>
<dbReference type="InterPro" id="IPR011009">
    <property type="entry name" value="Kinase-like_dom_sf"/>
</dbReference>
<dbReference type="OMA" id="NCLSAND"/>
<evidence type="ECO:0000256" key="7">
    <source>
        <dbReference type="PIRSR" id="PIRSR630616-2"/>
    </source>
</evidence>
<feature type="region of interest" description="Disordered" evidence="9">
    <location>
        <begin position="752"/>
        <end position="927"/>
    </location>
</feature>
<feature type="compositionally biased region" description="Polar residues" evidence="9">
    <location>
        <begin position="618"/>
        <end position="629"/>
    </location>
</feature>
<feature type="binding site" evidence="7">
    <location>
        <position position="194"/>
    </location>
    <ligand>
        <name>ATP</name>
        <dbReference type="ChEBI" id="CHEBI:30616"/>
    </ligand>
</feature>
<keyword evidence="3 7" id="KW-0547">Nucleotide-binding</keyword>
<reference evidence="11 12" key="1">
    <citation type="journal article" date="2010" name="Plant Cell">
        <title>The Chlorella variabilis NC64A genome reveals adaptation to photosymbiosis, coevolution with viruses, and cryptic sex.</title>
        <authorList>
            <person name="Blanc G."/>
            <person name="Duncan G."/>
            <person name="Agarkova I."/>
            <person name="Borodovsky M."/>
            <person name="Gurnon J."/>
            <person name="Kuo A."/>
            <person name="Lindquist E."/>
            <person name="Lucas S."/>
            <person name="Pangilinan J."/>
            <person name="Polle J."/>
            <person name="Salamov A."/>
            <person name="Terry A."/>
            <person name="Yamada T."/>
            <person name="Dunigan D.D."/>
            <person name="Grigoriev I.V."/>
            <person name="Claverie J.M."/>
            <person name="Van Etten J.L."/>
        </authorList>
    </citation>
    <scope>NUCLEOTIDE SEQUENCE [LARGE SCALE GENOMIC DNA]</scope>
    <source>
        <strain evidence="11 12">NC64A</strain>
    </source>
</reference>
<feature type="compositionally biased region" description="Low complexity" evidence="9">
    <location>
        <begin position="760"/>
        <end position="772"/>
    </location>
</feature>
<feature type="compositionally biased region" description="Low complexity" evidence="9">
    <location>
        <begin position="823"/>
        <end position="843"/>
    </location>
</feature>
<dbReference type="RefSeq" id="XP_005849057.1">
    <property type="nucleotide sequence ID" value="XM_005848995.1"/>
</dbReference>
<evidence type="ECO:0000256" key="1">
    <source>
        <dbReference type="ARBA" id="ARBA00022527"/>
    </source>
</evidence>
<evidence type="ECO:0000256" key="5">
    <source>
        <dbReference type="ARBA" id="ARBA00022840"/>
    </source>
</evidence>
<dbReference type="Proteomes" id="UP000008141">
    <property type="component" value="Unassembled WGS sequence"/>
</dbReference>
<dbReference type="OrthoDB" id="8693905at2759"/>
<dbReference type="STRING" id="554065.E1ZB35"/>
<evidence type="ECO:0000256" key="8">
    <source>
        <dbReference type="PIRSR" id="PIRSR630616-3"/>
    </source>
</evidence>
<evidence type="ECO:0000259" key="10">
    <source>
        <dbReference type="PROSITE" id="PS50011"/>
    </source>
</evidence>
<evidence type="ECO:0000313" key="11">
    <source>
        <dbReference type="EMBL" id="EFN56955.1"/>
    </source>
</evidence>
<evidence type="ECO:0000256" key="2">
    <source>
        <dbReference type="ARBA" id="ARBA00022679"/>
    </source>
</evidence>
<keyword evidence="5 7" id="KW-0067">ATP-binding</keyword>
<keyword evidence="1" id="KW-0723">Serine/threonine-protein kinase</keyword>
<feature type="compositionally biased region" description="Gly residues" evidence="9">
    <location>
        <begin position="42"/>
        <end position="53"/>
    </location>
</feature>
<evidence type="ECO:0000256" key="3">
    <source>
        <dbReference type="ARBA" id="ARBA00022741"/>
    </source>
</evidence>
<dbReference type="GeneID" id="17356598"/>
<feature type="cross-link" description="Glycyl lysine isopeptide (Lys-Gly) (interchain with G-Cter in SUMO2)" evidence="8">
    <location>
        <position position="307"/>
    </location>
</feature>
<feature type="compositionally biased region" description="Low complexity" evidence="9">
    <location>
        <begin position="780"/>
        <end position="791"/>
    </location>
</feature>
<feature type="domain" description="Protein kinase" evidence="10">
    <location>
        <begin position="165"/>
        <end position="454"/>
    </location>
</feature>
<evidence type="ECO:0000256" key="9">
    <source>
        <dbReference type="SAM" id="MobiDB-lite"/>
    </source>
</evidence>
<dbReference type="InterPro" id="IPR000719">
    <property type="entry name" value="Prot_kinase_dom"/>
</dbReference>
<feature type="compositionally biased region" description="Low complexity" evidence="9">
    <location>
        <begin position="468"/>
        <end position="491"/>
    </location>
</feature>
<dbReference type="InterPro" id="IPR014710">
    <property type="entry name" value="RmlC-like_jellyroll"/>
</dbReference>
<dbReference type="GO" id="GO:0005524">
    <property type="term" value="F:ATP binding"/>
    <property type="evidence" value="ECO:0007669"/>
    <property type="project" value="UniProtKB-KW"/>
</dbReference>
<organism evidence="12">
    <name type="scientific">Chlorella variabilis</name>
    <name type="common">Green alga</name>
    <dbReference type="NCBI Taxonomy" id="554065"/>
    <lineage>
        <taxon>Eukaryota</taxon>
        <taxon>Viridiplantae</taxon>
        <taxon>Chlorophyta</taxon>
        <taxon>core chlorophytes</taxon>
        <taxon>Trebouxiophyceae</taxon>
        <taxon>Chlorellales</taxon>
        <taxon>Chlorellaceae</taxon>
        <taxon>Chlorella clade</taxon>
        <taxon>Chlorella</taxon>
    </lineage>
</organism>
<feature type="compositionally biased region" description="Low complexity" evidence="9">
    <location>
        <begin position="682"/>
        <end position="691"/>
    </location>
</feature>
<dbReference type="PROSITE" id="PS50011">
    <property type="entry name" value="PROTEIN_KINASE_DOM"/>
    <property type="match status" value="1"/>
</dbReference>
<proteinExistence type="predicted"/>
<sequence length="1045" mass="109350">MGCAGSKAPPEPGGELPADSQEEVWLRKRQQAAERRRSRHVVGGGGPAGGLGGAAAPAGLPPTGALRRQPTSSLGSSDSDSDVASDWDRYSWHLEAEHPGKASRPGSPAAAPEHDGLTGQPAEVCLLGCAVMRHDSLFGLSTAPALTPVRDSGQLRLCKVSGCTFVNQYMVIKGSSGRVFLCMGLDDYRLYAVKIVKKDQAGQRKAARSGAARRPRDPLEDLRREIAVMRRSLHPNVVALREVVDDSSSNKMLLVMDYMEGGPVMTREGLERGHRIPEEVARLYFRDMCKALDYLHCARKVVHGDLKPENALMGAAGRVALSDFGCSKVLSESDAQFERCNGTPAFLAPEMMRPNARYRGRPADVYALGGCLYSFVFGKIPFRHAANTAIAAAAAAAAALLGPHPLFEVVQTQPVTFPADLAASEELRGLLLGMLEKDPEKRLSLAQVMAHPWLMAGGALPPLRSCLQRDPGQRPQRPPADGATAAAAGVDAEGDGSGAEQQQQHPGKEEGEEEEEREREQQEQLLKGSLEGLVADGGLQVHSFAAGEHLMTRGQAGARHMLPVRFAGAHLLYILEGECEVLYKTAPLPPPQAPAPAAPAASKPASASQQQQQQQQQHIRQVQEDSSVGSRAGDTVGGPAAAAGKRRSAAALFTPSVHARDRHRSAEPAAGPEGSLASTGTQAAQQQQQQQRHVDALCSLRDSSYIAEAAVAAAEDMDGAGAAQGVPQQAPSSLQRLESTASSYAQIALPNHRTSSQAEGGAALPPAGGSALPPLPPKRQPIQQPQPQQQLHVSIPAAQGDPSTPNLSPESSGAGAAGGSGGATPPQGSPEGLAAAAAAAAAATPSPGPYGLQRHMGVDLEGAAAHLYSPGPPSATATSAPAGPGASPAARAAGQEELQLSEGGQQVQQGQQGQRQGSPQPEVEGEELPPTLLDAATRAKEVLESLRRGPRLFLAARRGPGDFVGEMEALGGSQSRRVATVVAASSIVQAVLIPYPAAKSYLAQCPLAKQQLAQLMWLRQSEDIVLEALARLAALGDDMLRLLRQ</sequence>
<dbReference type="Gene3D" id="1.10.510.10">
    <property type="entry name" value="Transferase(Phosphotransferase) domain 1"/>
    <property type="match status" value="1"/>
</dbReference>
<feature type="region of interest" description="Disordered" evidence="9">
    <location>
        <begin position="590"/>
        <end position="694"/>
    </location>
</feature>
<evidence type="ECO:0000256" key="4">
    <source>
        <dbReference type="ARBA" id="ARBA00022777"/>
    </source>
</evidence>
<dbReference type="InterPro" id="IPR018490">
    <property type="entry name" value="cNMP-bd_dom_sf"/>
</dbReference>
<feature type="compositionally biased region" description="Low complexity" evidence="9">
    <location>
        <begin position="54"/>
        <end position="78"/>
    </location>
</feature>
<feature type="region of interest" description="Disordered" evidence="9">
    <location>
        <begin position="97"/>
        <end position="116"/>
    </location>
</feature>
<keyword evidence="4" id="KW-0418">Kinase</keyword>
<dbReference type="eggNOG" id="KOG0585">
    <property type="taxonomic scope" value="Eukaryota"/>
</dbReference>
<dbReference type="Gene3D" id="2.60.120.10">
    <property type="entry name" value="Jelly Rolls"/>
    <property type="match status" value="1"/>
</dbReference>
<dbReference type="Pfam" id="PF00069">
    <property type="entry name" value="Pkinase"/>
    <property type="match status" value="1"/>
</dbReference>
<dbReference type="SUPFAM" id="SSF56112">
    <property type="entry name" value="Protein kinase-like (PK-like)"/>
    <property type="match status" value="1"/>
</dbReference>
<feature type="binding site" evidence="7">
    <location>
        <begin position="309"/>
        <end position="310"/>
    </location>
    <ligand>
        <name>ATP</name>
        <dbReference type="ChEBI" id="CHEBI:30616"/>
    </ligand>
</feature>